<gene>
    <name evidence="2" type="ORF">Forpi1262_v016981</name>
</gene>
<keyword evidence="1" id="KW-0175">Coiled coil</keyword>
<feature type="coiled-coil region" evidence="1">
    <location>
        <begin position="236"/>
        <end position="263"/>
    </location>
</feature>
<evidence type="ECO:0000313" key="2">
    <source>
        <dbReference type="EMBL" id="KAG7413284.1"/>
    </source>
</evidence>
<name>A0A8J5TUL2_FUSOX</name>
<reference evidence="2" key="1">
    <citation type="submission" date="2021-04" db="EMBL/GenBank/DDBJ databases">
        <title>First draft genome resource for Brassicaceae pathogens Fusarium oxysporum f. sp. raphani and Fusarium oxysporum f. sp. rapae.</title>
        <authorList>
            <person name="Asai S."/>
        </authorList>
    </citation>
    <scope>NUCLEOTIDE SEQUENCE</scope>
    <source>
        <strain evidence="2">Tf1262</strain>
    </source>
</reference>
<organism evidence="2 3">
    <name type="scientific">Fusarium oxysporum f. sp. raphani</name>
    <dbReference type="NCBI Taxonomy" id="96318"/>
    <lineage>
        <taxon>Eukaryota</taxon>
        <taxon>Fungi</taxon>
        <taxon>Dikarya</taxon>
        <taxon>Ascomycota</taxon>
        <taxon>Pezizomycotina</taxon>
        <taxon>Sordariomycetes</taxon>
        <taxon>Hypocreomycetidae</taxon>
        <taxon>Hypocreales</taxon>
        <taxon>Nectriaceae</taxon>
        <taxon>Fusarium</taxon>
        <taxon>Fusarium oxysporum species complex</taxon>
    </lineage>
</organism>
<accession>A0A8J5TUL2</accession>
<dbReference type="AlphaFoldDB" id="A0A8J5TUL2"/>
<dbReference type="Proteomes" id="UP000693942">
    <property type="component" value="Unassembled WGS sequence"/>
</dbReference>
<proteinExistence type="predicted"/>
<dbReference type="EMBL" id="JAELUR010000022">
    <property type="protein sequence ID" value="KAG7413284.1"/>
    <property type="molecule type" value="Genomic_DNA"/>
</dbReference>
<sequence length="271" mass="30116">MAACSIATEPSGLYWDRKGSRPEPSIDHTLDPFSKDTIFVDPRRIATCDLSTPSIVAPTFASFQSSPIATPDDPCASDPAFSYFVPRKGNDEYVFQSRHTIGSTSSALSPGAIWPNLDHGAILGRLFEAGSPESNGCNEIYGANHESSDVPKAPVEVKMRSASRKPKRLRRKSTVPLNIQHARECHNNVEKQYRTRLKIRFEKLLMVLQASKLKNEGKGEDDSVDPDYSYSRGEVLDAARQRILTLEEVNKCLTSQIKELKKSFMAGRGRQ</sequence>
<evidence type="ECO:0000313" key="3">
    <source>
        <dbReference type="Proteomes" id="UP000693942"/>
    </source>
</evidence>
<protein>
    <submittedName>
        <fullName evidence="2">Allergen Fus c 3</fullName>
    </submittedName>
</protein>
<evidence type="ECO:0000256" key="1">
    <source>
        <dbReference type="SAM" id="Coils"/>
    </source>
</evidence>
<comment type="caution">
    <text evidence="2">The sequence shown here is derived from an EMBL/GenBank/DDBJ whole genome shotgun (WGS) entry which is preliminary data.</text>
</comment>